<protein>
    <submittedName>
        <fullName evidence="1">4076_t:CDS:1</fullName>
    </submittedName>
</protein>
<evidence type="ECO:0000313" key="1">
    <source>
        <dbReference type="EMBL" id="CAI2163509.1"/>
    </source>
</evidence>
<sequence>MLMGQVTLKKLEFSTRRFLIPNIPITTYPGAKESLSTITEFVCSSNIDSVIFYHMSQICHNIESLSITLENVISNGLTDLISVQRNLKYLDILHECNDVMYVPPLITNLNDTVTKLRLEGRYLIPLSFISKLTNLQELLLSFRFEGFEDMEYISLPNLQILKFYYNVLIPKPLTTFLENSGRNLRELDLHNTNDDSLNLAVAKFCSNLKSLRTVIQDEESATLKMILKGCLQLESIYLLCGSTYLDESRLIEIIVDYSPKYFHELNMDYVGDLEHQLFSIALAPVFKRWTYRTPKITLSLFIVGFCGIRRASKRVIIDFHKLGIIKFGTTNSY</sequence>
<dbReference type="SUPFAM" id="SSF52047">
    <property type="entry name" value="RNI-like"/>
    <property type="match status" value="1"/>
</dbReference>
<accession>A0A9W4SB96</accession>
<dbReference type="AlphaFoldDB" id="A0A9W4SB96"/>
<dbReference type="OrthoDB" id="10354929at2759"/>
<comment type="caution">
    <text evidence="1">The sequence shown here is derived from an EMBL/GenBank/DDBJ whole genome shotgun (WGS) entry which is preliminary data.</text>
</comment>
<dbReference type="Proteomes" id="UP001153678">
    <property type="component" value="Unassembled WGS sequence"/>
</dbReference>
<keyword evidence="2" id="KW-1185">Reference proteome</keyword>
<organism evidence="1 2">
    <name type="scientific">Funneliformis geosporum</name>
    <dbReference type="NCBI Taxonomy" id="1117311"/>
    <lineage>
        <taxon>Eukaryota</taxon>
        <taxon>Fungi</taxon>
        <taxon>Fungi incertae sedis</taxon>
        <taxon>Mucoromycota</taxon>
        <taxon>Glomeromycotina</taxon>
        <taxon>Glomeromycetes</taxon>
        <taxon>Glomerales</taxon>
        <taxon>Glomeraceae</taxon>
        <taxon>Funneliformis</taxon>
    </lineage>
</organism>
<proteinExistence type="predicted"/>
<dbReference type="InterPro" id="IPR032675">
    <property type="entry name" value="LRR_dom_sf"/>
</dbReference>
<dbReference type="Gene3D" id="3.80.10.10">
    <property type="entry name" value="Ribonuclease Inhibitor"/>
    <property type="match status" value="1"/>
</dbReference>
<dbReference type="EMBL" id="CAMKVN010000095">
    <property type="protein sequence ID" value="CAI2163509.1"/>
    <property type="molecule type" value="Genomic_DNA"/>
</dbReference>
<evidence type="ECO:0000313" key="2">
    <source>
        <dbReference type="Proteomes" id="UP001153678"/>
    </source>
</evidence>
<name>A0A9W4SB96_9GLOM</name>
<gene>
    <name evidence="1" type="ORF">FWILDA_LOCUS1103</name>
</gene>
<reference evidence="1" key="1">
    <citation type="submission" date="2022-08" db="EMBL/GenBank/DDBJ databases">
        <authorList>
            <person name="Kallberg Y."/>
            <person name="Tangrot J."/>
            <person name="Rosling A."/>
        </authorList>
    </citation>
    <scope>NUCLEOTIDE SEQUENCE</scope>
    <source>
        <strain evidence="1">Wild A</strain>
    </source>
</reference>